<dbReference type="NCBIfam" id="TIGR03891">
    <property type="entry name" value="thiopep_ocin"/>
    <property type="match status" value="1"/>
</dbReference>
<feature type="domain" description="Thiopeptide-type bacteriocin biosynthesis" evidence="2">
    <location>
        <begin position="684"/>
        <end position="909"/>
    </location>
</feature>
<keyword evidence="4" id="KW-1185">Reference proteome</keyword>
<dbReference type="RefSeq" id="WP_132176062.1">
    <property type="nucleotide sequence ID" value="NZ_SMKX01000177.1"/>
</dbReference>
<dbReference type="Pfam" id="PF14028">
    <property type="entry name" value="Lant_dehydr_C"/>
    <property type="match status" value="1"/>
</dbReference>
<proteinExistence type="predicted"/>
<dbReference type="OrthoDB" id="3607295at2"/>
<dbReference type="Pfam" id="PF04738">
    <property type="entry name" value="Lant_dehydr_N"/>
    <property type="match status" value="2"/>
</dbReference>
<comment type="caution">
    <text evidence="3">The sequence shown here is derived from an EMBL/GenBank/DDBJ whole genome shotgun (WGS) entry which is preliminary data.</text>
</comment>
<accession>A0A4R4YP00</accession>
<evidence type="ECO:0000259" key="1">
    <source>
        <dbReference type="Pfam" id="PF04738"/>
    </source>
</evidence>
<organism evidence="3 4">
    <name type="scientific">Kribbella antibiotica</name>
    <dbReference type="NCBI Taxonomy" id="190195"/>
    <lineage>
        <taxon>Bacteria</taxon>
        <taxon>Bacillati</taxon>
        <taxon>Actinomycetota</taxon>
        <taxon>Actinomycetes</taxon>
        <taxon>Propionibacteriales</taxon>
        <taxon>Kribbellaceae</taxon>
        <taxon>Kribbella</taxon>
    </lineage>
</organism>
<feature type="domain" description="Lantibiotic dehydratase N-terminal" evidence="1">
    <location>
        <begin position="243"/>
        <end position="615"/>
    </location>
</feature>
<evidence type="ECO:0000259" key="2">
    <source>
        <dbReference type="Pfam" id="PF14028"/>
    </source>
</evidence>
<evidence type="ECO:0000313" key="3">
    <source>
        <dbReference type="EMBL" id="TDD46280.1"/>
    </source>
</evidence>
<reference evidence="3 4" key="1">
    <citation type="submission" date="2019-03" db="EMBL/GenBank/DDBJ databases">
        <title>Draft genome sequences of novel Actinobacteria.</title>
        <authorList>
            <person name="Sahin N."/>
            <person name="Ay H."/>
            <person name="Saygin H."/>
        </authorList>
    </citation>
    <scope>NUCLEOTIDE SEQUENCE [LARGE SCALE GENOMIC DNA]</scope>
    <source>
        <strain evidence="3 4">JCM 13523</strain>
    </source>
</reference>
<sequence length="921" mass="102077">MPPTDRFRPGGFAVLRLAGAPVAAAAPTRTAPDPETATVAQLRDYLADLYADERLREAVELSSPSLTTAVRKLLAAETPERGKLERAVLASSRYLLRMTGRPTPFGLLAGVAPVRFGESAKVRIGADHTRVVHADSAWLFEERRTEVPERVVANNLVEVRGDRVVLQYLRKLTDERPGRQLSVANSPAVRLIRTAARRPIEYAVLRGQLLDAHPEATPEHADQILRQLLDREILLADHGPKAATGTVQVDLRMDVDLQLPQEVAAEAARAAEVLWRLSPPGDGLPDLTTYHLEFLDRYGTDRVVPVLELLDPHVGLGPPADYRIPFGERPGRAAPTATHPELRDQILAAALGDHQGELVLDDALIDQLAGTSGDRPPDSLDLCAQLFADSAEAVDRGDFLLSATSGSIAAGAMLGRFATMLGLEDELTELLGKTPDPLPVQLQFQPFEPRFGNVLREPRLLPHVLPVGTFADPDDPAVIDVRDVAVGTTGERLYLLSTKLGRELTVIRPNMINVVTAAPNAARFLAAVGLAGRRFWSPWQWGRLAVLPRLPRVRVGRTILAPALWRVDPTLAQSVEWDAALDRWRERWQVPDVVRVTVLDHHLDLDLRVPLHRRLFRDQLRKEPSTVVSETPAQYGAGLGITGGHANELVVPIVSTAVPEAVAPNPSWATATAPRIRHLPGGEWLYAKVYLMSDLHDAFLAGPVSRLVERMNVDRWFFLRYADPDAHLRLRFHHGDPAVLHDWAREMADLGLIRTMVLDEYEPETVRYGGPEVLEAAENLFCADSRAVVDQLQQRARGQLQLPIESLTALNYLNLLDDLGDLEEWFVDTYPIELSNALPTPERTAFLHLFNDFAALDCWQQRTAAARAYGEAVASNRQAVMSVLHLHANRLLGMDRSAENRAYGLLRVALRRQLDRRRHSR</sequence>
<dbReference type="EMBL" id="SMKX01000177">
    <property type="protein sequence ID" value="TDD46280.1"/>
    <property type="molecule type" value="Genomic_DNA"/>
</dbReference>
<evidence type="ECO:0008006" key="5">
    <source>
        <dbReference type="Google" id="ProtNLM"/>
    </source>
</evidence>
<name>A0A4R4YP00_9ACTN</name>
<feature type="domain" description="Lantibiotic dehydratase N-terminal" evidence="1">
    <location>
        <begin position="51"/>
        <end position="240"/>
    </location>
</feature>
<gene>
    <name evidence="3" type="ORF">E1263_36825</name>
</gene>
<dbReference type="Proteomes" id="UP000295124">
    <property type="component" value="Unassembled WGS sequence"/>
</dbReference>
<dbReference type="InterPro" id="IPR006827">
    <property type="entry name" value="Lant_deHydtase_N"/>
</dbReference>
<evidence type="ECO:0000313" key="4">
    <source>
        <dbReference type="Proteomes" id="UP000295124"/>
    </source>
</evidence>
<dbReference type="InterPro" id="IPR023809">
    <property type="entry name" value="Thiopep_bacteriocin_synth_dom"/>
</dbReference>
<dbReference type="AlphaFoldDB" id="A0A4R4YP00"/>
<protein>
    <recommendedName>
        <fullName evidence="5">Lantibiotic dehydratase</fullName>
    </recommendedName>
</protein>